<dbReference type="GO" id="GO:0006289">
    <property type="term" value="P:nucleotide-excision repair"/>
    <property type="evidence" value="ECO:0007669"/>
    <property type="project" value="InterPro"/>
</dbReference>
<accession>A0A292Q3R0</accession>
<dbReference type="InterPro" id="IPR004601">
    <property type="entry name" value="UvdE"/>
</dbReference>
<dbReference type="Proteomes" id="UP001412239">
    <property type="component" value="Unassembled WGS sequence"/>
</dbReference>
<keyword evidence="4" id="KW-1185">Reference proteome</keyword>
<dbReference type="EMBL" id="LN890970">
    <property type="protein sequence ID" value="CUS13595.1"/>
    <property type="molecule type" value="Genomic_DNA"/>
</dbReference>
<dbReference type="PANTHER" id="PTHR31290:SF5">
    <property type="entry name" value="UV-DAMAGE ENDONUCLEASE"/>
    <property type="match status" value="1"/>
</dbReference>
<reference evidence="3" key="1">
    <citation type="submission" date="2015-10" db="EMBL/GenBank/DDBJ databases">
        <authorList>
            <person name="Regsiter A."/>
            <person name="william w."/>
        </authorList>
    </citation>
    <scope>NUCLEOTIDE SEQUENCE</scope>
    <source>
        <strain evidence="3">Montdore</strain>
    </source>
</reference>
<evidence type="ECO:0000256" key="1">
    <source>
        <dbReference type="ARBA" id="ARBA00022763"/>
    </source>
</evidence>
<name>A0A292Q3R0_9PEZI</name>
<protein>
    <submittedName>
        <fullName evidence="3">Uncharacterized protein</fullName>
    </submittedName>
</protein>
<dbReference type="GO" id="GO:0004519">
    <property type="term" value="F:endonuclease activity"/>
    <property type="evidence" value="ECO:0007669"/>
    <property type="project" value="InterPro"/>
</dbReference>
<gene>
    <name evidence="3" type="ORF">GSTUAT00002304001</name>
</gene>
<evidence type="ECO:0000256" key="2">
    <source>
        <dbReference type="ARBA" id="ARBA00023204"/>
    </source>
</evidence>
<dbReference type="Gene3D" id="3.20.20.150">
    <property type="entry name" value="Divalent-metal-dependent TIM barrel enzymes"/>
    <property type="match status" value="1"/>
</dbReference>
<proteinExistence type="predicted"/>
<dbReference type="GO" id="GO:0005739">
    <property type="term" value="C:mitochondrion"/>
    <property type="evidence" value="ECO:0007669"/>
    <property type="project" value="TreeGrafter"/>
</dbReference>
<sequence>MERVRFRFLRISSEIHPFASYAKYNYPLDFAKKNPFGQAGRLAMGYGRWLMTHAGQFTRVGNTRKEVVEVSTSDLGYQSQLLSLLGLKGQEDSDTVMIPHMGELFEARKTLSPFWKIYFKLSDNVKAILVLENDGVVTWTVHDLLPICQALNIRHSERGTWTFCPLPSNKEVMTRKRITQKQHY</sequence>
<dbReference type="GO" id="GO:0009411">
    <property type="term" value="P:response to UV"/>
    <property type="evidence" value="ECO:0007669"/>
    <property type="project" value="InterPro"/>
</dbReference>
<evidence type="ECO:0000313" key="3">
    <source>
        <dbReference type="EMBL" id="CUS13595.1"/>
    </source>
</evidence>
<organism evidence="3 4">
    <name type="scientific">Tuber aestivum</name>
    <name type="common">summer truffle</name>
    <dbReference type="NCBI Taxonomy" id="59557"/>
    <lineage>
        <taxon>Eukaryota</taxon>
        <taxon>Fungi</taxon>
        <taxon>Dikarya</taxon>
        <taxon>Ascomycota</taxon>
        <taxon>Pezizomycotina</taxon>
        <taxon>Pezizomycetes</taxon>
        <taxon>Pezizales</taxon>
        <taxon>Tuberaceae</taxon>
        <taxon>Tuber</taxon>
    </lineage>
</organism>
<keyword evidence="2" id="KW-0234">DNA repair</keyword>
<dbReference type="AlphaFoldDB" id="A0A292Q3R0"/>
<dbReference type="PANTHER" id="PTHR31290">
    <property type="entry name" value="UV-DAMAGE ENDONUCLEASE"/>
    <property type="match status" value="1"/>
</dbReference>
<dbReference type="Pfam" id="PF03851">
    <property type="entry name" value="UvdE"/>
    <property type="match status" value="1"/>
</dbReference>
<dbReference type="NCBIfam" id="TIGR00629">
    <property type="entry name" value="uvde"/>
    <property type="match status" value="1"/>
</dbReference>
<dbReference type="GO" id="GO:0005634">
    <property type="term" value="C:nucleus"/>
    <property type="evidence" value="ECO:0007669"/>
    <property type="project" value="TreeGrafter"/>
</dbReference>
<dbReference type="GO" id="GO:0043504">
    <property type="term" value="P:mitochondrial DNA repair"/>
    <property type="evidence" value="ECO:0007669"/>
    <property type="project" value="TreeGrafter"/>
</dbReference>
<evidence type="ECO:0000313" key="4">
    <source>
        <dbReference type="Proteomes" id="UP001412239"/>
    </source>
</evidence>
<keyword evidence="1" id="KW-0227">DNA damage</keyword>